<dbReference type="OrthoDB" id="5449178at2"/>
<keyword evidence="2" id="KW-1185">Reference proteome</keyword>
<dbReference type="STRING" id="1385369.N825_25380"/>
<sequence length="352" mass="39137">MADLFSTSFLSRVVEHLDQPASFILDTFFPSEQTSDGAEEIAFDIDKSKPRLTPFVHPTRAGRVVEGQGYESKSFRPAYAKDKRRFDPRAPLKRAIGEQIGGVLTPMQRRQRQIGQALADQLTMLTRREEAMAAEALTTGKVTVKGEDYPTVVVDFGRDAALTSSLADGQRWGQEGVKALDTIEETSALIQSKSGAVARTVVLDPLAWRLMRNDPQIEKYLDLRRVERVSLDVSPMARGQGKDKARYVGSVGDFDIWVYQDVYVDENDAGVLTEYKMLPDFSMTLASASQLEGVRAYGAIHDEEADFMAARYFTKSWLEKDPAVRWLLLQSAPLVFPYRPNASACVTVAAAP</sequence>
<dbReference type="AlphaFoldDB" id="W9GSP1"/>
<evidence type="ECO:0008006" key="3">
    <source>
        <dbReference type="Google" id="ProtNLM"/>
    </source>
</evidence>
<dbReference type="Gene3D" id="3.30.1930.10">
    <property type="entry name" value="capsid protein of prophage domain"/>
    <property type="match status" value="1"/>
</dbReference>
<reference evidence="1 2" key="1">
    <citation type="submission" date="2013-08" db="EMBL/GenBank/DDBJ databases">
        <title>The genome sequence of Skermanella stibiiresistens.</title>
        <authorList>
            <person name="Zhu W."/>
            <person name="Wang G."/>
        </authorList>
    </citation>
    <scope>NUCLEOTIDE SEQUENCE [LARGE SCALE GENOMIC DNA]</scope>
    <source>
        <strain evidence="1 2">SB22</strain>
    </source>
</reference>
<name>W9GSP1_9PROT</name>
<dbReference type="EMBL" id="AVFL01000036">
    <property type="protein sequence ID" value="EWY36769.1"/>
    <property type="molecule type" value="Genomic_DNA"/>
</dbReference>
<accession>W9GSP1</accession>
<comment type="caution">
    <text evidence="1">The sequence shown here is derived from an EMBL/GenBank/DDBJ whole genome shotgun (WGS) entry which is preliminary data.</text>
</comment>
<dbReference type="PATRIC" id="fig|1385369.3.peg.6204"/>
<dbReference type="RefSeq" id="WP_037460064.1">
    <property type="nucleotide sequence ID" value="NZ_AVFL01000036.1"/>
</dbReference>
<evidence type="ECO:0000313" key="2">
    <source>
        <dbReference type="Proteomes" id="UP000019486"/>
    </source>
</evidence>
<proteinExistence type="inferred from homology"/>
<dbReference type="HAMAP" id="MF_04133">
    <property type="entry name" value="CAPSID_LAMBDA"/>
    <property type="match status" value="1"/>
</dbReference>
<protein>
    <recommendedName>
        <fullName evidence="3">Capsid protein</fullName>
    </recommendedName>
</protein>
<dbReference type="Proteomes" id="UP000019486">
    <property type="component" value="Unassembled WGS sequence"/>
</dbReference>
<evidence type="ECO:0000313" key="1">
    <source>
        <dbReference type="EMBL" id="EWY36769.1"/>
    </source>
</evidence>
<dbReference type="Gene3D" id="3.15.30.10">
    <property type="entry name" value="putative capsid protein of prophage domain like"/>
    <property type="match status" value="1"/>
</dbReference>
<organism evidence="1 2">
    <name type="scientific">Skermanella stibiiresistens SB22</name>
    <dbReference type="NCBI Taxonomy" id="1385369"/>
    <lineage>
        <taxon>Bacteria</taxon>
        <taxon>Pseudomonadati</taxon>
        <taxon>Pseudomonadota</taxon>
        <taxon>Alphaproteobacteria</taxon>
        <taxon>Rhodospirillales</taxon>
        <taxon>Azospirillaceae</taxon>
        <taxon>Skermanella</taxon>
    </lineage>
</organism>
<dbReference type="Pfam" id="PF03864">
    <property type="entry name" value="Phage_cap_E"/>
    <property type="match status" value="1"/>
</dbReference>
<gene>
    <name evidence="1" type="ORF">N825_25380</name>
</gene>
<dbReference type="InterPro" id="IPR005564">
    <property type="entry name" value="Major_capsid_GpE"/>
</dbReference>